<comment type="caution">
    <text evidence="2">The sequence shown here is derived from an EMBL/GenBank/DDBJ whole genome shotgun (WGS) entry which is preliminary data.</text>
</comment>
<keyword evidence="1" id="KW-0812">Transmembrane</keyword>
<dbReference type="RefSeq" id="WP_256130587.1">
    <property type="nucleotide sequence ID" value="NZ_JANFXK010000001.1"/>
</dbReference>
<evidence type="ECO:0000313" key="2">
    <source>
        <dbReference type="EMBL" id="MCQ4635395.1"/>
    </source>
</evidence>
<evidence type="ECO:0000313" key="3">
    <source>
        <dbReference type="Proteomes" id="UP001524502"/>
    </source>
</evidence>
<gene>
    <name evidence="2" type="ORF">NE619_01520</name>
</gene>
<keyword evidence="1" id="KW-1133">Transmembrane helix</keyword>
<accession>A0ABT1RJN2</accession>
<name>A0ABT1RJN2_9FIRM</name>
<sequence length="205" mass="22234">MNKKSSQIRIGVILLVLAAVLGIWLIKQGGDLIWYWVLGLAFGYVMQRSSICFTASARDPFISGSTSQFRAVLMGILAASLGITAIKYLSSGTLDLLGVSAISIPLMLGAFMFGIGMVISGCCASGMFIRLAEGHTVQIITLVCVIIGYVFANSHREKIWSLYIVDAPVIFLPQKCGWFFGVFINIAIVLLLYAAAIKWEAKKSI</sequence>
<feature type="transmembrane region" description="Helical" evidence="1">
    <location>
        <begin position="96"/>
        <end position="119"/>
    </location>
</feature>
<feature type="transmembrane region" description="Helical" evidence="1">
    <location>
        <begin position="32"/>
        <end position="57"/>
    </location>
</feature>
<proteinExistence type="predicted"/>
<dbReference type="EMBL" id="JANFXK010000001">
    <property type="protein sequence ID" value="MCQ4635395.1"/>
    <property type="molecule type" value="Genomic_DNA"/>
</dbReference>
<evidence type="ECO:0000256" key="1">
    <source>
        <dbReference type="SAM" id="Phobius"/>
    </source>
</evidence>
<dbReference type="InterPro" id="IPR007272">
    <property type="entry name" value="Sulf_transp_TsuA/YedE"/>
</dbReference>
<feature type="transmembrane region" description="Helical" evidence="1">
    <location>
        <begin position="131"/>
        <end position="152"/>
    </location>
</feature>
<protein>
    <submittedName>
        <fullName evidence="2">YeeE/YedE family protein</fullName>
    </submittedName>
</protein>
<reference evidence="2 3" key="1">
    <citation type="submission" date="2022-06" db="EMBL/GenBank/DDBJ databases">
        <title>Isolation of gut microbiota from human fecal samples.</title>
        <authorList>
            <person name="Pamer E.G."/>
            <person name="Barat B."/>
            <person name="Waligurski E."/>
            <person name="Medina S."/>
            <person name="Paddock L."/>
            <person name="Mostad J."/>
        </authorList>
    </citation>
    <scope>NUCLEOTIDE SEQUENCE [LARGE SCALE GENOMIC DNA]</scope>
    <source>
        <strain evidence="2 3">SL.3.17</strain>
    </source>
</reference>
<dbReference type="Proteomes" id="UP001524502">
    <property type="component" value="Unassembled WGS sequence"/>
</dbReference>
<organism evidence="2 3">
    <name type="scientific">Anaerovorax odorimutans</name>
    <dbReference type="NCBI Taxonomy" id="109327"/>
    <lineage>
        <taxon>Bacteria</taxon>
        <taxon>Bacillati</taxon>
        <taxon>Bacillota</taxon>
        <taxon>Clostridia</taxon>
        <taxon>Peptostreptococcales</taxon>
        <taxon>Anaerovoracaceae</taxon>
        <taxon>Anaerovorax</taxon>
    </lineage>
</organism>
<keyword evidence="3" id="KW-1185">Reference proteome</keyword>
<dbReference type="Pfam" id="PF04143">
    <property type="entry name" value="Sulf_transp"/>
    <property type="match status" value="1"/>
</dbReference>
<keyword evidence="1" id="KW-0472">Membrane</keyword>
<feature type="transmembrane region" description="Helical" evidence="1">
    <location>
        <begin position="69"/>
        <end position="90"/>
    </location>
</feature>
<feature type="transmembrane region" description="Helical" evidence="1">
    <location>
        <begin position="7"/>
        <end position="26"/>
    </location>
</feature>
<feature type="transmembrane region" description="Helical" evidence="1">
    <location>
        <begin position="178"/>
        <end position="197"/>
    </location>
</feature>